<keyword evidence="5" id="KW-0808">Transferase</keyword>
<protein>
    <recommendedName>
        <fullName evidence="1">diguanylate cyclase</fullName>
        <ecNumber evidence="1">2.7.7.65</ecNumber>
    </recommendedName>
</protein>
<name>A0ABW8PW39_9GAMM</name>
<evidence type="ECO:0000256" key="2">
    <source>
        <dbReference type="ARBA" id="ARBA00034247"/>
    </source>
</evidence>
<feature type="transmembrane region" description="Helical" evidence="3">
    <location>
        <begin position="167"/>
        <end position="190"/>
    </location>
</feature>
<dbReference type="SUPFAM" id="SSF55073">
    <property type="entry name" value="Nucleotide cyclase"/>
    <property type="match status" value="1"/>
</dbReference>
<evidence type="ECO:0000256" key="3">
    <source>
        <dbReference type="SAM" id="Phobius"/>
    </source>
</evidence>
<gene>
    <name evidence="5" type="ORF">V6U78_03075</name>
</gene>
<dbReference type="InterPro" id="IPR000160">
    <property type="entry name" value="GGDEF_dom"/>
</dbReference>
<dbReference type="SMART" id="SM00267">
    <property type="entry name" value="GGDEF"/>
    <property type="match status" value="1"/>
</dbReference>
<dbReference type="InterPro" id="IPR050469">
    <property type="entry name" value="Diguanylate_Cyclase"/>
</dbReference>
<feature type="domain" description="GGDEF" evidence="4">
    <location>
        <begin position="266"/>
        <end position="414"/>
    </location>
</feature>
<dbReference type="EMBL" id="JBANFI010000002">
    <property type="protein sequence ID" value="MFK7160016.1"/>
    <property type="molecule type" value="Genomic_DNA"/>
</dbReference>
<dbReference type="Gene3D" id="3.30.70.270">
    <property type="match status" value="1"/>
</dbReference>
<dbReference type="RefSeq" id="WP_405337088.1">
    <property type="nucleotide sequence ID" value="NZ_JBANFI010000002.1"/>
</dbReference>
<dbReference type="EC" id="2.7.7.65" evidence="1"/>
<keyword evidence="3" id="KW-0812">Transmembrane</keyword>
<comment type="caution">
    <text evidence="5">The sequence shown here is derived from an EMBL/GenBank/DDBJ whole genome shotgun (WGS) entry which is preliminary data.</text>
</comment>
<keyword evidence="6" id="KW-1185">Reference proteome</keyword>
<keyword evidence="3" id="KW-1133">Transmembrane helix</keyword>
<dbReference type="PANTHER" id="PTHR45138:SF9">
    <property type="entry name" value="DIGUANYLATE CYCLASE DGCM-RELATED"/>
    <property type="match status" value="1"/>
</dbReference>
<feature type="transmembrane region" description="Helical" evidence="3">
    <location>
        <begin position="12"/>
        <end position="33"/>
    </location>
</feature>
<proteinExistence type="predicted"/>
<dbReference type="PANTHER" id="PTHR45138">
    <property type="entry name" value="REGULATORY COMPONENTS OF SENSORY TRANSDUCTION SYSTEM"/>
    <property type="match status" value="1"/>
</dbReference>
<sequence length="424" mass="46733">MPLHSVMLALRLLAPPALFLAAGLGLFFYSNFFEASSLAIARAVIWIFVFIALLLTLAYSHSRAFGLVLGITLAYWVLREQIALPALQAQPIDQPALVYNLLSFLFPLYLVTNSLWPERLHLISDLLLRGLVLGGFFLVGYLALTFLPERLDLFFSPIHLPSLHLAWLRLPQPSSFVFLLSSLLLAFLLIRRPQPFYAAQLACLIGFIAILPYFAIPYLASISVSLLLFIIGAAVIHEAFNMAFKDDLTGLPGRRALNQRLARLGKKYTLVMADVDHFKKFNDTYGHDAGDQVLQVVAHILKGVEGGGQAYRYGGEEFTLVFAGQTAEAAQPYVEQVRQRLADYSIALRGQERPAKKPATKGPDLAQRVKVTMSFGVAEKTPDLLDAEAVIKAADQALYAAKKAGRNCVALAGSKKSARFKAQK</sequence>
<feature type="transmembrane region" description="Helical" evidence="3">
    <location>
        <begin position="64"/>
        <end position="84"/>
    </location>
</feature>
<keyword evidence="5" id="KW-0548">Nucleotidyltransferase</keyword>
<evidence type="ECO:0000256" key="1">
    <source>
        <dbReference type="ARBA" id="ARBA00012528"/>
    </source>
</evidence>
<feature type="transmembrane region" description="Helical" evidence="3">
    <location>
        <begin position="39"/>
        <end position="57"/>
    </location>
</feature>
<organism evidence="5 6">
    <name type="scientific">Marinospirillum alkalitolerans</name>
    <dbReference type="NCBI Taxonomy" id="3123374"/>
    <lineage>
        <taxon>Bacteria</taxon>
        <taxon>Pseudomonadati</taxon>
        <taxon>Pseudomonadota</taxon>
        <taxon>Gammaproteobacteria</taxon>
        <taxon>Oceanospirillales</taxon>
        <taxon>Oceanospirillaceae</taxon>
        <taxon>Marinospirillum</taxon>
    </lineage>
</organism>
<dbReference type="Pfam" id="PF00990">
    <property type="entry name" value="GGDEF"/>
    <property type="match status" value="1"/>
</dbReference>
<dbReference type="GO" id="GO:0052621">
    <property type="term" value="F:diguanylate cyclase activity"/>
    <property type="evidence" value="ECO:0007669"/>
    <property type="project" value="UniProtKB-EC"/>
</dbReference>
<accession>A0ABW8PW39</accession>
<evidence type="ECO:0000259" key="4">
    <source>
        <dbReference type="PROSITE" id="PS50887"/>
    </source>
</evidence>
<evidence type="ECO:0000313" key="6">
    <source>
        <dbReference type="Proteomes" id="UP001621714"/>
    </source>
</evidence>
<dbReference type="Proteomes" id="UP001621714">
    <property type="component" value="Unassembled WGS sequence"/>
</dbReference>
<feature type="transmembrane region" description="Helical" evidence="3">
    <location>
        <begin position="197"/>
        <end position="216"/>
    </location>
</feature>
<dbReference type="InterPro" id="IPR043128">
    <property type="entry name" value="Rev_trsase/Diguanyl_cyclase"/>
</dbReference>
<feature type="transmembrane region" description="Helical" evidence="3">
    <location>
        <begin position="96"/>
        <end position="116"/>
    </location>
</feature>
<evidence type="ECO:0000313" key="5">
    <source>
        <dbReference type="EMBL" id="MFK7160016.1"/>
    </source>
</evidence>
<dbReference type="NCBIfam" id="TIGR00254">
    <property type="entry name" value="GGDEF"/>
    <property type="match status" value="1"/>
</dbReference>
<reference evidence="5 6" key="1">
    <citation type="submission" date="2024-02" db="EMBL/GenBank/DDBJ databases">
        <title>Marinospirillum sp. MEB 164 isolated from Lonar lake sediment.</title>
        <authorList>
            <person name="Joshi A."/>
            <person name="Thite S."/>
        </authorList>
    </citation>
    <scope>NUCLEOTIDE SEQUENCE [LARGE SCALE GENOMIC DNA]</scope>
    <source>
        <strain evidence="5 6">MEB164</strain>
    </source>
</reference>
<dbReference type="InterPro" id="IPR029787">
    <property type="entry name" value="Nucleotide_cyclase"/>
</dbReference>
<comment type="catalytic activity">
    <reaction evidence="2">
        <text>2 GTP = 3',3'-c-di-GMP + 2 diphosphate</text>
        <dbReference type="Rhea" id="RHEA:24898"/>
        <dbReference type="ChEBI" id="CHEBI:33019"/>
        <dbReference type="ChEBI" id="CHEBI:37565"/>
        <dbReference type="ChEBI" id="CHEBI:58805"/>
        <dbReference type="EC" id="2.7.7.65"/>
    </reaction>
</comment>
<keyword evidence="3" id="KW-0472">Membrane</keyword>
<feature type="transmembrane region" description="Helical" evidence="3">
    <location>
        <begin position="128"/>
        <end position="147"/>
    </location>
</feature>
<dbReference type="CDD" id="cd01949">
    <property type="entry name" value="GGDEF"/>
    <property type="match status" value="1"/>
</dbReference>
<dbReference type="PROSITE" id="PS50887">
    <property type="entry name" value="GGDEF"/>
    <property type="match status" value="1"/>
</dbReference>